<dbReference type="EMBL" id="BDIP01000279">
    <property type="protein sequence ID" value="GCA62189.1"/>
    <property type="molecule type" value="Genomic_DNA"/>
</dbReference>
<gene>
    <name evidence="2" type="ORF">KIPB_001841</name>
</gene>
<comment type="caution">
    <text evidence="2">The sequence shown here is derived from an EMBL/GenBank/DDBJ whole genome shotgun (WGS) entry which is preliminary data.</text>
</comment>
<sequence length="97" mass="11310">MQQSVDIELFEVDNIRVGTLYTHVVSAGHNSVIAFTDPFNSDGLSHTLEYEFLVREGFGTRFHRERETPEQFGTDVSRRDSPIRHRMCRDPLRMPTR</sequence>
<evidence type="ECO:0000313" key="2">
    <source>
        <dbReference type="EMBL" id="GCA62189.1"/>
    </source>
</evidence>
<feature type="compositionally biased region" description="Basic and acidic residues" evidence="1">
    <location>
        <begin position="76"/>
        <end position="97"/>
    </location>
</feature>
<feature type="region of interest" description="Disordered" evidence="1">
    <location>
        <begin position="64"/>
        <end position="97"/>
    </location>
</feature>
<proteinExistence type="predicted"/>
<evidence type="ECO:0000313" key="3">
    <source>
        <dbReference type="Proteomes" id="UP000265618"/>
    </source>
</evidence>
<protein>
    <submittedName>
        <fullName evidence="2">Uncharacterized protein</fullName>
    </submittedName>
</protein>
<dbReference type="Proteomes" id="UP000265618">
    <property type="component" value="Unassembled WGS sequence"/>
</dbReference>
<accession>A0A391NU75</accession>
<keyword evidence="3" id="KW-1185">Reference proteome</keyword>
<dbReference type="AlphaFoldDB" id="A0A391NU75"/>
<reference evidence="2 3" key="1">
    <citation type="journal article" date="2018" name="PLoS ONE">
        <title>The draft genome of Kipferlia bialata reveals reductive genome evolution in fornicate parasites.</title>
        <authorList>
            <person name="Tanifuji G."/>
            <person name="Takabayashi S."/>
            <person name="Kume K."/>
            <person name="Takagi M."/>
            <person name="Nakayama T."/>
            <person name="Kamikawa R."/>
            <person name="Inagaki Y."/>
            <person name="Hashimoto T."/>
        </authorList>
    </citation>
    <scope>NUCLEOTIDE SEQUENCE [LARGE SCALE GENOMIC DNA]</scope>
    <source>
        <strain evidence="2">NY0173</strain>
    </source>
</reference>
<evidence type="ECO:0000256" key="1">
    <source>
        <dbReference type="SAM" id="MobiDB-lite"/>
    </source>
</evidence>
<name>A0A391NU75_9EUKA</name>
<organism evidence="2 3">
    <name type="scientific">Kipferlia bialata</name>
    <dbReference type="NCBI Taxonomy" id="797122"/>
    <lineage>
        <taxon>Eukaryota</taxon>
        <taxon>Metamonada</taxon>
        <taxon>Carpediemonas-like organisms</taxon>
        <taxon>Kipferlia</taxon>
    </lineage>
</organism>